<dbReference type="Proteomes" id="UP000087171">
    <property type="component" value="Chromosome Ca5"/>
</dbReference>
<evidence type="ECO:0000259" key="2">
    <source>
        <dbReference type="PROSITE" id="PS51186"/>
    </source>
</evidence>
<dbReference type="STRING" id="3827.A0A3Q7YBG8"/>
<reference evidence="4" key="2">
    <citation type="submission" date="2025-08" db="UniProtKB">
        <authorList>
            <consortium name="RefSeq"/>
        </authorList>
    </citation>
    <scope>IDENTIFICATION</scope>
    <source>
        <tissue evidence="4">Etiolated seedlings</tissue>
    </source>
</reference>
<dbReference type="GO" id="GO:0008080">
    <property type="term" value="F:N-acetyltransferase activity"/>
    <property type="evidence" value="ECO:0007669"/>
    <property type="project" value="TreeGrafter"/>
</dbReference>
<dbReference type="Pfam" id="PF00583">
    <property type="entry name" value="Acetyltransf_1"/>
    <property type="match status" value="1"/>
</dbReference>
<dbReference type="PANTHER" id="PTHR13355:SF15">
    <property type="entry name" value="GCN5-RELATED N-ACETYLTRANSFERASE 3, CHLOROPLASTIC"/>
    <property type="match status" value="1"/>
</dbReference>
<organism evidence="3 4">
    <name type="scientific">Cicer arietinum</name>
    <name type="common">Chickpea</name>
    <name type="synonym">Garbanzo</name>
    <dbReference type="NCBI Taxonomy" id="3827"/>
    <lineage>
        <taxon>Eukaryota</taxon>
        <taxon>Viridiplantae</taxon>
        <taxon>Streptophyta</taxon>
        <taxon>Embryophyta</taxon>
        <taxon>Tracheophyta</taxon>
        <taxon>Spermatophyta</taxon>
        <taxon>Magnoliopsida</taxon>
        <taxon>eudicotyledons</taxon>
        <taxon>Gunneridae</taxon>
        <taxon>Pentapetalae</taxon>
        <taxon>rosids</taxon>
        <taxon>fabids</taxon>
        <taxon>Fabales</taxon>
        <taxon>Fabaceae</taxon>
        <taxon>Papilionoideae</taxon>
        <taxon>50 kb inversion clade</taxon>
        <taxon>NPAAA clade</taxon>
        <taxon>Hologalegina</taxon>
        <taxon>IRL clade</taxon>
        <taxon>Cicereae</taxon>
        <taxon>Cicer</taxon>
    </lineage>
</organism>
<dbReference type="AlphaFoldDB" id="A0A3Q7YBG8"/>
<evidence type="ECO:0000313" key="4">
    <source>
        <dbReference type="RefSeq" id="XP_027190552.1"/>
    </source>
</evidence>
<protein>
    <submittedName>
        <fullName evidence="4">Uncharacterized protein LOC101498757</fullName>
    </submittedName>
</protein>
<proteinExistence type="predicted"/>
<evidence type="ECO:0000313" key="3">
    <source>
        <dbReference type="Proteomes" id="UP000087171"/>
    </source>
</evidence>
<feature type="domain" description="N-acetyltransferase" evidence="2">
    <location>
        <begin position="14"/>
        <end position="171"/>
    </location>
</feature>
<dbReference type="CDD" id="cd04301">
    <property type="entry name" value="NAT_SF"/>
    <property type="match status" value="1"/>
</dbReference>
<dbReference type="SUPFAM" id="SSF55729">
    <property type="entry name" value="Acyl-CoA N-acyltransferases (Nat)"/>
    <property type="match status" value="1"/>
</dbReference>
<dbReference type="InterPro" id="IPR000182">
    <property type="entry name" value="GNAT_dom"/>
</dbReference>
<keyword evidence="3" id="KW-1185">Reference proteome</keyword>
<dbReference type="UniPathway" id="UPA00113">
    <property type="reaction ID" value="UER00529"/>
</dbReference>
<dbReference type="InterPro" id="IPR016181">
    <property type="entry name" value="Acyl_CoA_acyltransferase"/>
</dbReference>
<feature type="compositionally biased region" description="Polar residues" evidence="1">
    <location>
        <begin position="157"/>
        <end position="173"/>
    </location>
</feature>
<accession>A0A3Q7YBG8</accession>
<dbReference type="OrthoDB" id="2744543at2759"/>
<gene>
    <name evidence="4" type="primary">LOC101498757</name>
</gene>
<evidence type="ECO:0000256" key="1">
    <source>
        <dbReference type="SAM" id="MobiDB-lite"/>
    </source>
</evidence>
<dbReference type="PROSITE" id="PS51186">
    <property type="entry name" value="GNAT"/>
    <property type="match status" value="1"/>
</dbReference>
<feature type="region of interest" description="Disordered" evidence="1">
    <location>
        <begin position="157"/>
        <end position="176"/>
    </location>
</feature>
<dbReference type="InterPro" id="IPR039143">
    <property type="entry name" value="GNPNAT1-like"/>
</dbReference>
<dbReference type="GO" id="GO:0006048">
    <property type="term" value="P:UDP-N-acetylglucosamine biosynthetic process"/>
    <property type="evidence" value="ECO:0007669"/>
    <property type="project" value="UniProtKB-UniPathway"/>
</dbReference>
<dbReference type="PANTHER" id="PTHR13355">
    <property type="entry name" value="GLUCOSAMINE 6-PHOSPHATE N-ACETYLTRANSFERASE"/>
    <property type="match status" value="1"/>
</dbReference>
<reference evidence="3" key="1">
    <citation type="journal article" date="2013" name="Nat. Biotechnol.">
        <title>Draft genome sequence of chickpea (Cicer arietinum) provides a resource for trait improvement.</title>
        <authorList>
            <person name="Varshney R.K."/>
            <person name="Song C."/>
            <person name="Saxena R.K."/>
            <person name="Azam S."/>
            <person name="Yu S."/>
            <person name="Sharpe A.G."/>
            <person name="Cannon S."/>
            <person name="Baek J."/>
            <person name="Rosen B.D."/>
            <person name="Tar'an B."/>
            <person name="Millan T."/>
            <person name="Zhang X."/>
            <person name="Ramsay L.D."/>
            <person name="Iwata A."/>
            <person name="Wang Y."/>
            <person name="Nelson W."/>
            <person name="Farmer A.D."/>
            <person name="Gaur P.M."/>
            <person name="Soderlund C."/>
            <person name="Penmetsa R.V."/>
            <person name="Xu C."/>
            <person name="Bharti A.K."/>
            <person name="He W."/>
            <person name="Winter P."/>
            <person name="Zhao S."/>
            <person name="Hane J.K."/>
            <person name="Carrasquilla-Garcia N."/>
            <person name="Condie J.A."/>
            <person name="Upadhyaya H.D."/>
            <person name="Luo M.C."/>
            <person name="Thudi M."/>
            <person name="Gowda C.L."/>
            <person name="Singh N.P."/>
            <person name="Lichtenzveig J."/>
            <person name="Gali K.K."/>
            <person name="Rubio J."/>
            <person name="Nadarajan N."/>
            <person name="Dolezel J."/>
            <person name="Bansal K.C."/>
            <person name="Xu X."/>
            <person name="Edwards D."/>
            <person name="Zhang G."/>
            <person name="Kahl G."/>
            <person name="Gil J."/>
            <person name="Singh K.B."/>
            <person name="Datta S.K."/>
            <person name="Jackson S.A."/>
            <person name="Wang J."/>
            <person name="Cook D.R."/>
        </authorList>
    </citation>
    <scope>NUCLEOTIDE SEQUENCE [LARGE SCALE GENOMIC DNA]</scope>
    <source>
        <strain evidence="3">cv. CDC Frontier</strain>
    </source>
</reference>
<sequence length="190" mass="20765">MAATGIASPHYTHIHVIQVSASKSMELKWLRIALSHSSVLVSVFCKPHHRDGLKPKSSSSVVDFFTPVSPYSDLLVGFGRAVSDCGLTASIYDVMVIPSLRRMGIGKMIVKKILRMLTNRDIYDIAALCSEDERLFFKACGFGGDILSSTTMMYTRTASSTTQEGESKPINSTGKEKIDNLTERCPLNGA</sequence>
<name>A0A3Q7YBG8_CICAR</name>
<dbReference type="RefSeq" id="XP_027190552.1">
    <property type="nucleotide sequence ID" value="XM_027334751.1"/>
</dbReference>
<dbReference type="Gene3D" id="3.40.630.30">
    <property type="match status" value="1"/>
</dbReference>